<protein>
    <submittedName>
        <fullName evidence="1">Uncharacterized protein</fullName>
    </submittedName>
</protein>
<sequence>MTATDAITRDVAAFDARDSGAMPVCLDGDVVRHVTASQRRVGVVRLSLPV</sequence>
<keyword evidence="2" id="KW-1185">Reference proteome</keyword>
<dbReference type="RefSeq" id="WP_170134611.1">
    <property type="nucleotide sequence ID" value="NZ_LIQE01000039.1"/>
</dbReference>
<evidence type="ECO:0000313" key="1">
    <source>
        <dbReference type="EMBL" id="RAK12806.1"/>
    </source>
</evidence>
<reference evidence="1 2" key="1">
    <citation type="submission" date="2018-06" db="EMBL/GenBank/DDBJ databases">
        <title>Genomic Encyclopedia of Archaeal and Bacterial Type Strains, Phase II (KMG-II): from individual species to whole genera.</title>
        <authorList>
            <person name="Goeker M."/>
        </authorList>
    </citation>
    <scope>NUCLEOTIDE SEQUENCE [LARGE SCALE GENOMIC DNA]</scope>
    <source>
        <strain evidence="1 2">DSM 22011</strain>
    </source>
</reference>
<comment type="caution">
    <text evidence="1">The sequence shown here is derived from an EMBL/GenBank/DDBJ whole genome shotgun (WGS) entry which is preliminary data.</text>
</comment>
<dbReference type="EMBL" id="QLMG01000041">
    <property type="protein sequence ID" value="RAK12806.1"/>
    <property type="molecule type" value="Genomic_DNA"/>
</dbReference>
<accession>A0A327XXZ1</accession>
<organism evidence="1 2">
    <name type="scientific">Salipiger aestuarii</name>
    <dbReference type="NCBI Taxonomy" id="568098"/>
    <lineage>
        <taxon>Bacteria</taxon>
        <taxon>Pseudomonadati</taxon>
        <taxon>Pseudomonadota</taxon>
        <taxon>Alphaproteobacteria</taxon>
        <taxon>Rhodobacterales</taxon>
        <taxon>Roseobacteraceae</taxon>
        <taxon>Salipiger</taxon>
    </lineage>
</organism>
<proteinExistence type="predicted"/>
<dbReference type="AlphaFoldDB" id="A0A327XXZ1"/>
<evidence type="ECO:0000313" key="2">
    <source>
        <dbReference type="Proteomes" id="UP000249165"/>
    </source>
</evidence>
<dbReference type="Proteomes" id="UP000249165">
    <property type="component" value="Unassembled WGS sequence"/>
</dbReference>
<name>A0A327XXZ1_9RHOB</name>
<gene>
    <name evidence="1" type="ORF">ATI53_104140</name>
</gene>